<dbReference type="NCBIfam" id="TIGR02983">
    <property type="entry name" value="SigE-fam_strep"/>
    <property type="match status" value="1"/>
</dbReference>
<accession>A0ABT0ZTY3</accession>
<comment type="similarity">
    <text evidence="1">Belongs to the sigma-70 factor family. ECF subfamily.</text>
</comment>
<dbReference type="InterPro" id="IPR013324">
    <property type="entry name" value="RNA_pol_sigma_r3/r4-like"/>
</dbReference>
<comment type="caution">
    <text evidence="9">The sequence shown here is derived from an EMBL/GenBank/DDBJ whole genome shotgun (WGS) entry which is preliminary data.</text>
</comment>
<dbReference type="InterPro" id="IPR013249">
    <property type="entry name" value="RNA_pol_sigma70_r4_t2"/>
</dbReference>
<organism evidence="9 10">
    <name type="scientific">Pseudonocardia humida</name>
    <dbReference type="NCBI Taxonomy" id="2800819"/>
    <lineage>
        <taxon>Bacteria</taxon>
        <taxon>Bacillati</taxon>
        <taxon>Actinomycetota</taxon>
        <taxon>Actinomycetes</taxon>
        <taxon>Pseudonocardiales</taxon>
        <taxon>Pseudonocardiaceae</taxon>
        <taxon>Pseudonocardia</taxon>
    </lineage>
</organism>
<feature type="domain" description="RNA polymerase sigma factor 70 region 4 type 2" evidence="8">
    <location>
        <begin position="204"/>
        <end position="250"/>
    </location>
</feature>
<evidence type="ECO:0000256" key="6">
    <source>
        <dbReference type="SAM" id="MobiDB-lite"/>
    </source>
</evidence>
<dbReference type="SUPFAM" id="SSF88659">
    <property type="entry name" value="Sigma3 and sigma4 domains of RNA polymerase sigma factors"/>
    <property type="match status" value="1"/>
</dbReference>
<dbReference type="InterPro" id="IPR039425">
    <property type="entry name" value="RNA_pol_sigma-70-like"/>
</dbReference>
<dbReference type="InterPro" id="IPR014325">
    <property type="entry name" value="RNA_pol_sigma-E_actinobac"/>
</dbReference>
<dbReference type="SUPFAM" id="SSF88946">
    <property type="entry name" value="Sigma2 domain of RNA polymerase sigma factors"/>
    <property type="match status" value="1"/>
</dbReference>
<dbReference type="InterPro" id="IPR014284">
    <property type="entry name" value="RNA_pol_sigma-70_dom"/>
</dbReference>
<dbReference type="PANTHER" id="PTHR43133">
    <property type="entry name" value="RNA POLYMERASE ECF-TYPE SIGMA FACTO"/>
    <property type="match status" value="1"/>
</dbReference>
<protein>
    <submittedName>
        <fullName evidence="9">SigE family RNA polymerase sigma factor</fullName>
    </submittedName>
</protein>
<evidence type="ECO:0000259" key="8">
    <source>
        <dbReference type="Pfam" id="PF08281"/>
    </source>
</evidence>
<name>A0ABT0ZTY3_9PSEU</name>
<dbReference type="Pfam" id="PF08281">
    <property type="entry name" value="Sigma70_r4_2"/>
    <property type="match status" value="1"/>
</dbReference>
<evidence type="ECO:0000256" key="4">
    <source>
        <dbReference type="ARBA" id="ARBA00023125"/>
    </source>
</evidence>
<dbReference type="PANTHER" id="PTHR43133:SF50">
    <property type="entry name" value="ECF RNA POLYMERASE SIGMA FACTOR SIGM"/>
    <property type="match status" value="1"/>
</dbReference>
<keyword evidence="5" id="KW-0804">Transcription</keyword>
<dbReference type="InterPro" id="IPR007627">
    <property type="entry name" value="RNA_pol_sigma70_r2"/>
</dbReference>
<keyword evidence="10" id="KW-1185">Reference proteome</keyword>
<evidence type="ECO:0000256" key="5">
    <source>
        <dbReference type="ARBA" id="ARBA00023163"/>
    </source>
</evidence>
<gene>
    <name evidence="9" type="ORF">KDL28_03830</name>
</gene>
<keyword evidence="4" id="KW-0238">DNA-binding</keyword>
<dbReference type="Gene3D" id="1.10.10.10">
    <property type="entry name" value="Winged helix-like DNA-binding domain superfamily/Winged helix DNA-binding domain"/>
    <property type="match status" value="1"/>
</dbReference>
<sequence length="265" mass="29299">MAARICLVGWVTVSERRSIGASPADARRERVVGRTTPDSTSRRRWGLPWVTRRSRRWPDRGNPGGSYNRGDRTARLCVRGGGGRRVGGEPDGDGSGDVSEISFEEFFRTRRDALRRTAYLLCGDWHRADDHVQAAFVALHRHWRRIRDKAALDAWMRRTLVRAVVDESRRPWRRERATAEPDDRRAVPGAADAVATRHVLVGGLRSVPPRQRAVLVLRFLEGLDVPATAAALSCSEGTVKSQTAAGLAALRTALGDALDDLRPAG</sequence>
<proteinExistence type="inferred from homology"/>
<evidence type="ECO:0000313" key="10">
    <source>
        <dbReference type="Proteomes" id="UP001165283"/>
    </source>
</evidence>
<evidence type="ECO:0000256" key="2">
    <source>
        <dbReference type="ARBA" id="ARBA00023015"/>
    </source>
</evidence>
<dbReference type="InterPro" id="IPR013325">
    <property type="entry name" value="RNA_pol_sigma_r2"/>
</dbReference>
<dbReference type="Pfam" id="PF04542">
    <property type="entry name" value="Sigma70_r2"/>
    <property type="match status" value="1"/>
</dbReference>
<evidence type="ECO:0000256" key="3">
    <source>
        <dbReference type="ARBA" id="ARBA00023082"/>
    </source>
</evidence>
<dbReference type="NCBIfam" id="TIGR02937">
    <property type="entry name" value="sigma70-ECF"/>
    <property type="match status" value="1"/>
</dbReference>
<reference evidence="9" key="1">
    <citation type="submission" date="2021-04" db="EMBL/GenBank/DDBJ databases">
        <title>Pseudonocardia sp. nov., isolated from sandy soil of mangrove forest.</title>
        <authorList>
            <person name="Zan Z."/>
            <person name="Huang R."/>
            <person name="Liu W."/>
        </authorList>
    </citation>
    <scope>NUCLEOTIDE SEQUENCE</scope>
    <source>
        <strain evidence="9">S2-4</strain>
    </source>
</reference>
<dbReference type="EMBL" id="JAGSOV010000009">
    <property type="protein sequence ID" value="MCO1654178.1"/>
    <property type="molecule type" value="Genomic_DNA"/>
</dbReference>
<keyword evidence="3" id="KW-0731">Sigma factor</keyword>
<evidence type="ECO:0000259" key="7">
    <source>
        <dbReference type="Pfam" id="PF04542"/>
    </source>
</evidence>
<dbReference type="Gene3D" id="1.10.1740.10">
    <property type="match status" value="1"/>
</dbReference>
<dbReference type="Proteomes" id="UP001165283">
    <property type="component" value="Unassembled WGS sequence"/>
</dbReference>
<feature type="region of interest" description="Disordered" evidence="6">
    <location>
        <begin position="56"/>
        <end position="97"/>
    </location>
</feature>
<evidence type="ECO:0000313" key="9">
    <source>
        <dbReference type="EMBL" id="MCO1654178.1"/>
    </source>
</evidence>
<evidence type="ECO:0000256" key="1">
    <source>
        <dbReference type="ARBA" id="ARBA00010641"/>
    </source>
</evidence>
<feature type="domain" description="RNA polymerase sigma-70 region 2" evidence="7">
    <location>
        <begin position="107"/>
        <end position="173"/>
    </location>
</feature>
<dbReference type="InterPro" id="IPR036388">
    <property type="entry name" value="WH-like_DNA-bd_sf"/>
</dbReference>
<keyword evidence="2" id="KW-0805">Transcription regulation</keyword>